<reference evidence="9" key="2">
    <citation type="journal article" date="2021" name="Genome Biol. Evol.">
        <title>Developing a high-quality reference genome for a parasitic bivalve with doubly uniparental inheritance (Bivalvia: Unionida).</title>
        <authorList>
            <person name="Smith C.H."/>
        </authorList>
    </citation>
    <scope>NUCLEOTIDE SEQUENCE</scope>
    <source>
        <strain evidence="9">CHS0354</strain>
        <tissue evidence="9">Mantle</tissue>
    </source>
</reference>
<dbReference type="InterPro" id="IPR021115">
    <property type="entry name" value="Pyridoxal-P_BS"/>
</dbReference>
<evidence type="ECO:0008006" key="11">
    <source>
        <dbReference type="Google" id="ProtNLM"/>
    </source>
</evidence>
<dbReference type="InterPro" id="IPR015421">
    <property type="entry name" value="PyrdxlP-dep_Trfase_major"/>
</dbReference>
<dbReference type="SUPFAM" id="SSF53383">
    <property type="entry name" value="PLP-dependent transferases"/>
    <property type="match status" value="1"/>
</dbReference>
<evidence type="ECO:0000313" key="10">
    <source>
        <dbReference type="Proteomes" id="UP001195483"/>
    </source>
</evidence>
<dbReference type="PANTHER" id="PTHR45677">
    <property type="entry name" value="GLUTAMATE DECARBOXYLASE-RELATED"/>
    <property type="match status" value="1"/>
</dbReference>
<evidence type="ECO:0000256" key="6">
    <source>
        <dbReference type="ARBA" id="ARBA00023239"/>
    </source>
</evidence>
<dbReference type="Proteomes" id="UP001195483">
    <property type="component" value="Unassembled WGS sequence"/>
</dbReference>
<dbReference type="Gene3D" id="3.90.1150.170">
    <property type="match status" value="2"/>
</dbReference>
<keyword evidence="4" id="KW-0210">Decarboxylase</keyword>
<name>A0AAE0SH75_9BIVA</name>
<dbReference type="GO" id="GO:0005737">
    <property type="term" value="C:cytoplasm"/>
    <property type="evidence" value="ECO:0007669"/>
    <property type="project" value="TreeGrafter"/>
</dbReference>
<comment type="cofactor">
    <cofactor evidence="1 7 8">
        <name>pyridoxal 5'-phosphate</name>
        <dbReference type="ChEBI" id="CHEBI:597326"/>
    </cofactor>
</comment>
<dbReference type="AlphaFoldDB" id="A0AAE0SH75"/>
<dbReference type="EMBL" id="JAEAOA010000378">
    <property type="protein sequence ID" value="KAK3591383.1"/>
    <property type="molecule type" value="Genomic_DNA"/>
</dbReference>
<proteinExistence type="inferred from homology"/>
<comment type="caution">
    <text evidence="9">The sequence shown here is derived from an EMBL/GenBank/DDBJ whole genome shotgun (WGS) entry which is preliminary data.</text>
</comment>
<evidence type="ECO:0000256" key="3">
    <source>
        <dbReference type="ARBA" id="ARBA00011738"/>
    </source>
</evidence>
<accession>A0AAE0SH75</accession>
<dbReference type="GO" id="GO:0004351">
    <property type="term" value="F:glutamate decarboxylase activity"/>
    <property type="evidence" value="ECO:0007669"/>
    <property type="project" value="TreeGrafter"/>
</dbReference>
<evidence type="ECO:0000256" key="2">
    <source>
        <dbReference type="ARBA" id="ARBA00009533"/>
    </source>
</evidence>
<dbReference type="FunFam" id="3.40.640.10:FF:000016">
    <property type="entry name" value="Glutamate decarboxylase like 1"/>
    <property type="match status" value="1"/>
</dbReference>
<evidence type="ECO:0000256" key="1">
    <source>
        <dbReference type="ARBA" id="ARBA00001933"/>
    </source>
</evidence>
<reference evidence="9" key="3">
    <citation type="submission" date="2023-05" db="EMBL/GenBank/DDBJ databases">
        <authorList>
            <person name="Smith C.H."/>
        </authorList>
    </citation>
    <scope>NUCLEOTIDE SEQUENCE</scope>
    <source>
        <strain evidence="9">CHS0354</strain>
        <tissue evidence="9">Mantle</tissue>
    </source>
</reference>
<dbReference type="PANTHER" id="PTHR45677:SF10">
    <property type="entry name" value="GLUTAMATE DECARBOXYLASE"/>
    <property type="match status" value="1"/>
</dbReference>
<protein>
    <recommendedName>
        <fullName evidence="11">Glutamate decarboxylase</fullName>
    </recommendedName>
</protein>
<keyword evidence="6 8" id="KW-0456">Lyase</keyword>
<comment type="similarity">
    <text evidence="2 8">Belongs to the group II decarboxylase family.</text>
</comment>
<feature type="modified residue" description="N6-(pyridoxal phosphate)lysine" evidence="7">
    <location>
        <position position="356"/>
    </location>
</feature>
<keyword evidence="10" id="KW-1185">Reference proteome</keyword>
<dbReference type="GO" id="GO:0009449">
    <property type="term" value="P:gamma-aminobutyric acid biosynthetic process"/>
    <property type="evidence" value="ECO:0007669"/>
    <property type="project" value="TreeGrafter"/>
</dbReference>
<dbReference type="CDD" id="cd06450">
    <property type="entry name" value="DOPA_deC_like"/>
    <property type="match status" value="1"/>
</dbReference>
<evidence type="ECO:0000256" key="4">
    <source>
        <dbReference type="ARBA" id="ARBA00022793"/>
    </source>
</evidence>
<sequence>MALSSVLQKLKISCPGKFAQHSSVEKDETLDTYKVEDNVQRSPSMDWSKFERHFASDFQGKEGASLVSCFLVEVQEILVKYLLSERDRSSKVLDFHHPHQLREIMEHCLDVDENPRDLEQLLSDCKETLKYGVRTGHPRFLNQLSTGIDVIGVAGEWVTAAANTNMFTYEMAPVFTLLEEIILQRMRKMIGWDDGDGIFAPGGAISNFYAVIAARHHAFPEAKTRGMANMPRMKVFTSEQSHFSIKRAAILLGIGLDNVVNVKCDHRGRMLVGDLESMVKESIADGFHPLFVNATCGTTVLGAYDTVSKIADVTEKYGMWLHVDGAWGGSALFSEKHKHLLDGVERADSMTWNPHKMMGVPLQCSAILLRKKGILSGANQLKAEYLFQQDKHYDTSYDTGDKTIQCGRHNDIFKLWLMWRAKGDAGFRAQIDQNFEKAKYMLQNLEAREEFEVVNHEVAPRLKAMMMEKGTVMLQYQPLDDLPNFFRTAISNPAITKADLDFILAELCRLGNEL</sequence>
<dbReference type="InterPro" id="IPR002129">
    <property type="entry name" value="PyrdxlP-dep_de-COase"/>
</dbReference>
<organism evidence="9 10">
    <name type="scientific">Potamilus streckersoni</name>
    <dbReference type="NCBI Taxonomy" id="2493646"/>
    <lineage>
        <taxon>Eukaryota</taxon>
        <taxon>Metazoa</taxon>
        <taxon>Spiralia</taxon>
        <taxon>Lophotrochozoa</taxon>
        <taxon>Mollusca</taxon>
        <taxon>Bivalvia</taxon>
        <taxon>Autobranchia</taxon>
        <taxon>Heteroconchia</taxon>
        <taxon>Palaeoheterodonta</taxon>
        <taxon>Unionida</taxon>
        <taxon>Unionoidea</taxon>
        <taxon>Unionidae</taxon>
        <taxon>Ambleminae</taxon>
        <taxon>Lampsilini</taxon>
        <taxon>Potamilus</taxon>
    </lineage>
</organism>
<evidence type="ECO:0000256" key="8">
    <source>
        <dbReference type="RuleBase" id="RU000382"/>
    </source>
</evidence>
<evidence type="ECO:0000313" key="9">
    <source>
        <dbReference type="EMBL" id="KAK3591383.1"/>
    </source>
</evidence>
<reference evidence="9" key="1">
    <citation type="journal article" date="2021" name="Genome Biol. Evol.">
        <title>A High-Quality Reference Genome for a Parasitic Bivalve with Doubly Uniparental Inheritance (Bivalvia: Unionida).</title>
        <authorList>
            <person name="Smith C.H."/>
        </authorList>
    </citation>
    <scope>NUCLEOTIDE SEQUENCE</scope>
    <source>
        <strain evidence="9">CHS0354</strain>
    </source>
</reference>
<gene>
    <name evidence="9" type="ORF">CHS0354_005300</name>
</gene>
<keyword evidence="5 7" id="KW-0663">Pyridoxal phosphate</keyword>
<evidence type="ECO:0000256" key="5">
    <source>
        <dbReference type="ARBA" id="ARBA00022898"/>
    </source>
</evidence>
<dbReference type="PROSITE" id="PS00392">
    <property type="entry name" value="DDC_GAD_HDC_YDC"/>
    <property type="match status" value="1"/>
</dbReference>
<dbReference type="Gene3D" id="3.40.640.10">
    <property type="entry name" value="Type I PLP-dependent aspartate aminotransferase-like (Major domain)"/>
    <property type="match status" value="1"/>
</dbReference>
<evidence type="ECO:0000256" key="7">
    <source>
        <dbReference type="PIRSR" id="PIRSR602129-50"/>
    </source>
</evidence>
<comment type="subunit">
    <text evidence="3">Homodimer.</text>
</comment>
<dbReference type="Pfam" id="PF00282">
    <property type="entry name" value="Pyridoxal_deC"/>
    <property type="match status" value="1"/>
</dbReference>
<dbReference type="InterPro" id="IPR015424">
    <property type="entry name" value="PyrdxlP-dep_Trfase"/>
</dbReference>
<dbReference type="GO" id="GO:0030170">
    <property type="term" value="F:pyridoxal phosphate binding"/>
    <property type="evidence" value="ECO:0007669"/>
    <property type="project" value="InterPro"/>
</dbReference>